<dbReference type="Proteomes" id="UP000823821">
    <property type="component" value="Unassembled WGS sequence"/>
</dbReference>
<gene>
    <name evidence="1" type="ORF">H9784_01525</name>
</gene>
<reference evidence="1" key="2">
    <citation type="submission" date="2021-04" db="EMBL/GenBank/DDBJ databases">
        <authorList>
            <person name="Gilroy R."/>
        </authorList>
    </citation>
    <scope>NUCLEOTIDE SEQUENCE</scope>
    <source>
        <strain evidence="1">5032</strain>
    </source>
</reference>
<comment type="caution">
    <text evidence="1">The sequence shown here is derived from an EMBL/GenBank/DDBJ whole genome shotgun (WGS) entry which is preliminary data.</text>
</comment>
<dbReference type="AlphaFoldDB" id="A0A9D2KQW9"/>
<reference evidence="1" key="1">
    <citation type="journal article" date="2021" name="PeerJ">
        <title>Extensive microbial diversity within the chicken gut microbiome revealed by metagenomics and culture.</title>
        <authorList>
            <person name="Gilroy R."/>
            <person name="Ravi A."/>
            <person name="Getino M."/>
            <person name="Pursley I."/>
            <person name="Horton D.L."/>
            <person name="Alikhan N.F."/>
            <person name="Baker D."/>
            <person name="Gharbi K."/>
            <person name="Hall N."/>
            <person name="Watson M."/>
            <person name="Adriaenssens E.M."/>
            <person name="Foster-Nyarko E."/>
            <person name="Jarju S."/>
            <person name="Secka A."/>
            <person name="Antonio M."/>
            <person name="Oren A."/>
            <person name="Chaudhuri R.R."/>
            <person name="La Ragione R."/>
            <person name="Hildebrand F."/>
            <person name="Pallen M.J."/>
        </authorList>
    </citation>
    <scope>NUCLEOTIDE SEQUENCE</scope>
    <source>
        <strain evidence="1">5032</strain>
    </source>
</reference>
<proteinExistence type="predicted"/>
<organism evidence="1 2">
    <name type="scientific">Candidatus Desulfovibrio intestinavium</name>
    <dbReference type="NCBI Taxonomy" id="2838534"/>
    <lineage>
        <taxon>Bacteria</taxon>
        <taxon>Pseudomonadati</taxon>
        <taxon>Thermodesulfobacteriota</taxon>
        <taxon>Desulfovibrionia</taxon>
        <taxon>Desulfovibrionales</taxon>
        <taxon>Desulfovibrionaceae</taxon>
        <taxon>Desulfovibrio</taxon>
    </lineage>
</organism>
<protein>
    <submittedName>
        <fullName evidence="1">Uncharacterized protein</fullName>
    </submittedName>
</protein>
<accession>A0A9D2KQW9</accession>
<evidence type="ECO:0000313" key="2">
    <source>
        <dbReference type="Proteomes" id="UP000823821"/>
    </source>
</evidence>
<evidence type="ECO:0000313" key="1">
    <source>
        <dbReference type="EMBL" id="HJA78240.1"/>
    </source>
</evidence>
<name>A0A9D2KQW9_9BACT</name>
<sequence length="279" mass="31939">MSERWLLARKAYFVRDLVRDYCMVYHGVEQQHRLFTRDGLVSYAALRDLLGEANRKGVFWRLKDTAHHLFRQTTDNPPEDAILLWQYAGSASPSGLTVQSPVEALLDWCIGYAFHECAKLREDAFQRQHYSNRLAQLARTPAVTGDLYDPLSELSLQTNESSARELQRILYVLRHGLFLLTRYLGGQGNNRHLARWLAVEDDLARRTFADLYPALLQSLYGQRPHRLFRLAAENLLDAGRPAQARELLLRAQARQTLDEEGLSLLHSLEAGEALERAPS</sequence>
<dbReference type="EMBL" id="DWZD01000011">
    <property type="protein sequence ID" value="HJA78240.1"/>
    <property type="molecule type" value="Genomic_DNA"/>
</dbReference>